<dbReference type="InterPro" id="IPR036388">
    <property type="entry name" value="WH-like_DNA-bd_sf"/>
</dbReference>
<dbReference type="GO" id="GO:0046872">
    <property type="term" value="F:metal ion binding"/>
    <property type="evidence" value="ECO:0007669"/>
    <property type="project" value="UniProtKB-KW"/>
</dbReference>
<dbReference type="InterPro" id="IPR004173">
    <property type="entry name" value="3H_domain"/>
</dbReference>
<organism evidence="5 6">
    <name type="scientific">Siminovitchia terrae</name>
    <name type="common">Bacillus terrae</name>
    <dbReference type="NCBI Taxonomy" id="1914933"/>
    <lineage>
        <taxon>Bacteria</taxon>
        <taxon>Bacillati</taxon>
        <taxon>Bacillota</taxon>
        <taxon>Bacilli</taxon>
        <taxon>Bacillales</taxon>
        <taxon>Bacillaceae</taxon>
        <taxon>Siminovitchia</taxon>
    </lineage>
</organism>
<dbReference type="Proteomes" id="UP000287296">
    <property type="component" value="Unassembled WGS sequence"/>
</dbReference>
<dbReference type="EMBL" id="QYTW02000012">
    <property type="protein sequence ID" value="RST59293.1"/>
    <property type="molecule type" value="Genomic_DNA"/>
</dbReference>
<dbReference type="SUPFAM" id="SSF46785">
    <property type="entry name" value="Winged helix' DNA-binding domain"/>
    <property type="match status" value="1"/>
</dbReference>
<dbReference type="Pfam" id="PF02829">
    <property type="entry name" value="3H"/>
    <property type="match status" value="1"/>
</dbReference>
<dbReference type="Gene3D" id="1.10.10.10">
    <property type="entry name" value="Winged helix-like DNA-binding domain superfamily/Winged helix DNA-binding domain"/>
    <property type="match status" value="1"/>
</dbReference>
<dbReference type="InterPro" id="IPR036390">
    <property type="entry name" value="WH_DNA-bd_sf"/>
</dbReference>
<proteinExistence type="predicted"/>
<dbReference type="InterPro" id="IPR035922">
    <property type="entry name" value="3H_dom_sf"/>
</dbReference>
<name>A0A429X7U8_SIMTE</name>
<feature type="binding site" evidence="1">
    <location>
        <position position="93"/>
    </location>
    <ligand>
        <name>Ni(2+)</name>
        <dbReference type="ChEBI" id="CHEBI:49786"/>
    </ligand>
</feature>
<dbReference type="AlphaFoldDB" id="A0A429X7U8"/>
<dbReference type="OrthoDB" id="9792661at2"/>
<evidence type="ECO:0000313" key="5">
    <source>
        <dbReference type="EMBL" id="RST59293.1"/>
    </source>
</evidence>
<feature type="domain" description="Helix-turn-helix type 11" evidence="3">
    <location>
        <begin position="14"/>
        <end position="66"/>
    </location>
</feature>
<dbReference type="PIRSF" id="PIRSF037847">
    <property type="entry name" value="NiaR"/>
    <property type="match status" value="1"/>
</dbReference>
<keyword evidence="7" id="KW-1185">Reference proteome</keyword>
<keyword evidence="1" id="KW-0479">Metal-binding</keyword>
<dbReference type="RefSeq" id="WP_120116228.1">
    <property type="nucleotide sequence ID" value="NZ_BORI01000003.1"/>
</dbReference>
<sequence length="181" mass="19978">MSKELEKKLLGEERREWLLNYLKNSSGPVTGTALAKKTNVSRQVIVGDMTLLKARNEPIIATSQGYLYMRAGSQSLVERIIACQHDPSQAEQEMNIIVDHGVTVKNVIVEHPVYGDLTASIMVSNRKEVQAFLKSIRNTNASLLSELTSGLHLHILTAADEQMILNAKKALNKAGILAEEN</sequence>
<evidence type="ECO:0000313" key="4">
    <source>
        <dbReference type="EMBL" id="GIN94365.1"/>
    </source>
</evidence>
<dbReference type="InterPro" id="IPR013196">
    <property type="entry name" value="HTH_11"/>
</dbReference>
<comment type="caution">
    <text evidence="5">The sequence shown here is derived from an EMBL/GenBank/DDBJ whole genome shotgun (WGS) entry which is preliminary data.</text>
</comment>
<feature type="binding site" evidence="1">
    <location>
        <position position="85"/>
    </location>
    <ligand>
        <name>Ni(2+)</name>
        <dbReference type="ChEBI" id="CHEBI:49786"/>
    </ligand>
</feature>
<dbReference type="Gene3D" id="3.30.1340.20">
    <property type="entry name" value="3H domain"/>
    <property type="match status" value="1"/>
</dbReference>
<dbReference type="EMBL" id="BORJ01000001">
    <property type="protein sequence ID" value="GIN94365.1"/>
    <property type="molecule type" value="Genomic_DNA"/>
</dbReference>
<evidence type="ECO:0000256" key="1">
    <source>
        <dbReference type="PIRSR" id="PIRSR037847-1"/>
    </source>
</evidence>
<reference evidence="4 7" key="2">
    <citation type="submission" date="2021-03" db="EMBL/GenBank/DDBJ databases">
        <title>Antimicrobial resistance genes in bacteria isolated from Japanese honey, and their potential for conferring macrolide and lincosamide resistance in the American foulbrood pathogen Paenibacillus larvae.</title>
        <authorList>
            <person name="Okamoto M."/>
            <person name="Kumagai M."/>
            <person name="Kanamori H."/>
            <person name="Takamatsu D."/>
        </authorList>
    </citation>
    <scope>NUCLEOTIDE SEQUENCE [LARGE SCALE GENOMIC DNA]</scope>
    <source>
        <strain evidence="4 7">J6TS1</strain>
    </source>
</reference>
<dbReference type="PANTHER" id="PTHR40068">
    <property type="entry name" value="TRANSCRIPTION REPRESSOR NIAR-RELATED"/>
    <property type="match status" value="1"/>
</dbReference>
<feature type="binding site" evidence="1">
    <location>
        <position position="154"/>
    </location>
    <ligand>
        <name>Ni(2+)</name>
        <dbReference type="ChEBI" id="CHEBI:49786"/>
    </ligand>
</feature>
<dbReference type="InterPro" id="IPR026043">
    <property type="entry name" value="NadR"/>
</dbReference>
<dbReference type="SUPFAM" id="SSF75500">
    <property type="entry name" value="Putative transcriptional regulator TM1602, C-terminal domain"/>
    <property type="match status" value="1"/>
</dbReference>
<dbReference type="Pfam" id="PF08279">
    <property type="entry name" value="HTH_11"/>
    <property type="match status" value="1"/>
</dbReference>
<dbReference type="Proteomes" id="UP000680670">
    <property type="component" value="Unassembled WGS sequence"/>
</dbReference>
<dbReference type="PANTHER" id="PTHR40068:SF1">
    <property type="entry name" value="TRANSCRIPTION REPRESSOR NIAR-RELATED"/>
    <property type="match status" value="1"/>
</dbReference>
<evidence type="ECO:0000259" key="2">
    <source>
        <dbReference type="Pfam" id="PF02829"/>
    </source>
</evidence>
<gene>
    <name evidence="5" type="ORF">D5F11_013120</name>
    <name evidence="4" type="ORF">J6TS1_02350</name>
</gene>
<reference evidence="5 6" key="1">
    <citation type="submission" date="2018-12" db="EMBL/GenBank/DDBJ databases">
        <authorList>
            <person name="Sun L."/>
            <person name="Chen Z."/>
        </authorList>
    </citation>
    <scope>NUCLEOTIDE SEQUENCE [LARGE SCALE GENOMIC DNA]</scope>
    <source>
        <strain evidence="5 6">LMG 29736</strain>
    </source>
</reference>
<evidence type="ECO:0000259" key="3">
    <source>
        <dbReference type="Pfam" id="PF08279"/>
    </source>
</evidence>
<evidence type="ECO:0000313" key="6">
    <source>
        <dbReference type="Proteomes" id="UP000287296"/>
    </source>
</evidence>
<keyword evidence="1" id="KW-0533">Nickel</keyword>
<feature type="binding site" evidence="1">
    <location>
        <position position="152"/>
    </location>
    <ligand>
        <name>Ni(2+)</name>
        <dbReference type="ChEBI" id="CHEBI:49786"/>
    </ligand>
</feature>
<feature type="domain" description="3H" evidence="2">
    <location>
        <begin position="81"/>
        <end position="177"/>
    </location>
</feature>
<evidence type="ECO:0000313" key="7">
    <source>
        <dbReference type="Proteomes" id="UP000680670"/>
    </source>
</evidence>
<accession>A0A429X7U8</accession>
<protein>
    <submittedName>
        <fullName evidence="5">Transcription repressor NadR</fullName>
    </submittedName>
    <submittedName>
        <fullName evidence="4">Transcriptional regulator</fullName>
    </submittedName>
</protein>